<organism evidence="1 2">
    <name type="scientific">Hydrogenophaga laconesensis</name>
    <dbReference type="NCBI Taxonomy" id="1805971"/>
    <lineage>
        <taxon>Bacteria</taxon>
        <taxon>Pseudomonadati</taxon>
        <taxon>Pseudomonadota</taxon>
        <taxon>Betaproteobacteria</taxon>
        <taxon>Burkholderiales</taxon>
        <taxon>Comamonadaceae</taxon>
        <taxon>Hydrogenophaga</taxon>
    </lineage>
</organism>
<dbReference type="EMBL" id="JAVDWE010000002">
    <property type="protein sequence ID" value="MDR7093322.1"/>
    <property type="molecule type" value="Genomic_DNA"/>
</dbReference>
<evidence type="ECO:0000313" key="2">
    <source>
        <dbReference type="Proteomes" id="UP001265550"/>
    </source>
</evidence>
<dbReference type="Proteomes" id="UP001265550">
    <property type="component" value="Unassembled WGS sequence"/>
</dbReference>
<sequence>MLLSGPVFDLQAFVPARLQRASQLTVYIEGDGLAWVDRHTPSFAPTPIDPLALRLAVADAGARAVYLARPCQYTEGPAFKGCHPRYWGSHRFAPEVTGAMGLALDQLKREYGASSLVLVGYSGGAAVAALLAERRRDVVALVTVAGTLDSELWTQQQHLSPLHGSLNPKDMASRLARLPQWHFTGQRDRVVPDTVLKSFLGASTDQNPEAAPAPVVHVEPDFDHHCCWAKAWPALSRRFQTPETGR</sequence>
<reference evidence="1 2" key="1">
    <citation type="submission" date="2023-07" db="EMBL/GenBank/DDBJ databases">
        <title>Sorghum-associated microbial communities from plants grown in Nebraska, USA.</title>
        <authorList>
            <person name="Schachtman D."/>
        </authorList>
    </citation>
    <scope>NUCLEOTIDE SEQUENCE [LARGE SCALE GENOMIC DNA]</scope>
    <source>
        <strain evidence="1 2">BE240</strain>
    </source>
</reference>
<protein>
    <recommendedName>
        <fullName evidence="3">Alpha/beta hydrolase</fullName>
    </recommendedName>
</protein>
<accession>A0ABU1V7C9</accession>
<dbReference type="SUPFAM" id="SSF53474">
    <property type="entry name" value="alpha/beta-Hydrolases"/>
    <property type="match status" value="1"/>
</dbReference>
<comment type="caution">
    <text evidence="1">The sequence shown here is derived from an EMBL/GenBank/DDBJ whole genome shotgun (WGS) entry which is preliminary data.</text>
</comment>
<dbReference type="Gene3D" id="3.40.50.1820">
    <property type="entry name" value="alpha/beta hydrolase"/>
    <property type="match status" value="1"/>
</dbReference>
<dbReference type="InterPro" id="IPR029058">
    <property type="entry name" value="AB_hydrolase_fold"/>
</dbReference>
<evidence type="ECO:0008006" key="3">
    <source>
        <dbReference type="Google" id="ProtNLM"/>
    </source>
</evidence>
<dbReference type="RefSeq" id="WP_204732806.1">
    <property type="nucleotide sequence ID" value="NZ_JAVDWE010000002.1"/>
</dbReference>
<keyword evidence="2" id="KW-1185">Reference proteome</keyword>
<evidence type="ECO:0000313" key="1">
    <source>
        <dbReference type="EMBL" id="MDR7093322.1"/>
    </source>
</evidence>
<gene>
    <name evidence="1" type="ORF">J2X09_001054</name>
</gene>
<proteinExistence type="predicted"/>
<name>A0ABU1V7C9_9BURK</name>